<sequence length="450" mass="52904">MTNKNNYLWKNSSSSFSQLNMGAKFNKNLLVKIIKSYCKPRRKRYDGHSSEEFPIVTLFNALVGNSQRTGTQILNRKLNILLKNNSQQSTNKGRILPHPSQMREYARKFPMEEANQMFLDIYKEILPLLLEQKLIPRKLKIAFDFHKELYYGKKDNPYVIGIKAEKGTKKALIWHTCGIILKGRETQIGSELLKNGVKAGIFVQKMIEFLESLGFMIELTAMDKKYYQKWIFKYLDGKNITYIVPVRESKKLKGKKEAALKDPKDRVQTYGMKDDYVKGKGYPRIKFKAAFYGKKNINFGKLRAQYNNGTRDLKDILADIFVLATNGFIQSPSAKKKYKFYKTRKEYGGRWRIEISYREGNPFIMYSTSADPNVRNFYFIISLLLYNFWIIANLFVHKKRYWLTKEPKAYFKEDFKIFLLRAFQYYMNTDPPILKFCRTKELIGKGCIII</sequence>
<organism evidence="2">
    <name type="scientific">marine sediment metagenome</name>
    <dbReference type="NCBI Taxonomy" id="412755"/>
    <lineage>
        <taxon>unclassified sequences</taxon>
        <taxon>metagenomes</taxon>
        <taxon>ecological metagenomes</taxon>
    </lineage>
</organism>
<comment type="caution">
    <text evidence="2">The sequence shown here is derived from an EMBL/GenBank/DDBJ whole genome shotgun (WGS) entry which is preliminary data.</text>
</comment>
<keyword evidence="1" id="KW-0472">Membrane</keyword>
<protein>
    <recommendedName>
        <fullName evidence="3">Transposase IS4-like domain-containing protein</fullName>
    </recommendedName>
</protein>
<feature type="transmembrane region" description="Helical" evidence="1">
    <location>
        <begin position="377"/>
        <end position="396"/>
    </location>
</feature>
<gene>
    <name evidence="2" type="ORF">LCGC14_1240610</name>
</gene>
<name>A0A0F9NN33_9ZZZZ</name>
<proteinExistence type="predicted"/>
<keyword evidence="1" id="KW-0812">Transmembrane</keyword>
<reference evidence="2" key="1">
    <citation type="journal article" date="2015" name="Nature">
        <title>Complex archaea that bridge the gap between prokaryotes and eukaryotes.</title>
        <authorList>
            <person name="Spang A."/>
            <person name="Saw J.H."/>
            <person name="Jorgensen S.L."/>
            <person name="Zaremba-Niedzwiedzka K."/>
            <person name="Martijn J."/>
            <person name="Lind A.E."/>
            <person name="van Eijk R."/>
            <person name="Schleper C."/>
            <person name="Guy L."/>
            <person name="Ettema T.J."/>
        </authorList>
    </citation>
    <scope>NUCLEOTIDE SEQUENCE</scope>
</reference>
<dbReference type="AlphaFoldDB" id="A0A0F9NN33"/>
<keyword evidence="1" id="KW-1133">Transmembrane helix</keyword>
<dbReference type="PANTHER" id="PTHR33252:SF2">
    <property type="entry name" value="TRANSPOSASE IS4-LIKE DOMAIN-CONTAINING PROTEIN"/>
    <property type="match status" value="1"/>
</dbReference>
<accession>A0A0F9NN33</accession>
<dbReference type="EMBL" id="LAZR01006697">
    <property type="protein sequence ID" value="KKM90240.1"/>
    <property type="molecule type" value="Genomic_DNA"/>
</dbReference>
<dbReference type="PANTHER" id="PTHR33252">
    <property type="entry name" value="THIRD ORF IN TRANSPOSON ISC1160"/>
    <property type="match status" value="1"/>
</dbReference>
<evidence type="ECO:0008006" key="3">
    <source>
        <dbReference type="Google" id="ProtNLM"/>
    </source>
</evidence>
<evidence type="ECO:0000313" key="2">
    <source>
        <dbReference type="EMBL" id="KKM90240.1"/>
    </source>
</evidence>
<evidence type="ECO:0000256" key="1">
    <source>
        <dbReference type="SAM" id="Phobius"/>
    </source>
</evidence>